<proteinExistence type="predicted"/>
<keyword evidence="2" id="KW-0732">Signal</keyword>
<dbReference type="EMBL" id="JAEHTE010000002">
    <property type="protein sequence ID" value="MBI6883004.1"/>
    <property type="molecule type" value="Genomic_DNA"/>
</dbReference>
<reference evidence="3" key="1">
    <citation type="submission" date="2020-12" db="EMBL/GenBank/DDBJ databases">
        <title>Enhanced detection system for hospital associated transmission using whole genome sequencing surveillance.</title>
        <authorList>
            <person name="Harrison L.H."/>
            <person name="Van Tyne D."/>
            <person name="Marsh J.W."/>
            <person name="Griffith M.P."/>
            <person name="Snyder D.J."/>
            <person name="Cooper V.S."/>
            <person name="Mustapha M."/>
        </authorList>
    </citation>
    <scope>NUCLEOTIDE SEQUENCE</scope>
    <source>
        <strain evidence="3">PSB00042</strain>
    </source>
</reference>
<accession>A0A8I1EAQ9</accession>
<evidence type="ECO:0000313" key="3">
    <source>
        <dbReference type="EMBL" id="MBI6883004.1"/>
    </source>
</evidence>
<comment type="caution">
    <text evidence="3">The sequence shown here is derived from an EMBL/GenBank/DDBJ whole genome shotgun (WGS) entry which is preliminary data.</text>
</comment>
<evidence type="ECO:0000256" key="1">
    <source>
        <dbReference type="SAM" id="Coils"/>
    </source>
</evidence>
<name>A0A8I1EAQ9_PSEPU</name>
<evidence type="ECO:0000313" key="4">
    <source>
        <dbReference type="Proteomes" id="UP000637061"/>
    </source>
</evidence>
<sequence>MRMSLNKIVLSGIVSAGFACLSSYALADNSLAGKGIDASVESAISVSEKHNEVMDKLNREKELLELQSSLSKLKLEKEKTDVETKKLMGIAVPAPAATVSASTSSSEPAVDQAPSMPVMPSFGTFPAQQYQPSTSKVSTDSPLDRVYVTRVYGVGGVRNITVYFDNGIFTGSAGDEIVDGLKIVKVTDNGAVFSYKGKTKNVNLTTQGLAYTRSQVKQREKVTVQAPPNNIGTVGSIPNMATEIGISTMTPPPHPR</sequence>
<feature type="coiled-coil region" evidence="1">
    <location>
        <begin position="47"/>
        <end position="83"/>
    </location>
</feature>
<evidence type="ECO:0000256" key="2">
    <source>
        <dbReference type="SAM" id="SignalP"/>
    </source>
</evidence>
<keyword evidence="1" id="KW-0175">Coiled coil</keyword>
<protein>
    <recommendedName>
        <fullName evidence="5">Type IV pilus biogenesis protein PilP</fullName>
    </recommendedName>
</protein>
<feature type="chain" id="PRO_5034572413" description="Type IV pilus biogenesis protein PilP" evidence="2">
    <location>
        <begin position="28"/>
        <end position="256"/>
    </location>
</feature>
<gene>
    <name evidence="3" type="ORF">JEU22_03680</name>
</gene>
<organism evidence="3 4">
    <name type="scientific">Pseudomonas putida</name>
    <name type="common">Arthrobacter siderocapsulatus</name>
    <dbReference type="NCBI Taxonomy" id="303"/>
    <lineage>
        <taxon>Bacteria</taxon>
        <taxon>Pseudomonadati</taxon>
        <taxon>Pseudomonadota</taxon>
        <taxon>Gammaproteobacteria</taxon>
        <taxon>Pseudomonadales</taxon>
        <taxon>Pseudomonadaceae</taxon>
        <taxon>Pseudomonas</taxon>
    </lineage>
</organism>
<dbReference type="Proteomes" id="UP000637061">
    <property type="component" value="Unassembled WGS sequence"/>
</dbReference>
<dbReference type="RefSeq" id="WP_198746622.1">
    <property type="nucleotide sequence ID" value="NZ_JAEHTE010000002.1"/>
</dbReference>
<feature type="signal peptide" evidence="2">
    <location>
        <begin position="1"/>
        <end position="27"/>
    </location>
</feature>
<dbReference type="AlphaFoldDB" id="A0A8I1EAQ9"/>
<dbReference type="PROSITE" id="PS51257">
    <property type="entry name" value="PROKAR_LIPOPROTEIN"/>
    <property type="match status" value="1"/>
</dbReference>
<evidence type="ECO:0008006" key="5">
    <source>
        <dbReference type="Google" id="ProtNLM"/>
    </source>
</evidence>